<dbReference type="STRING" id="22663.A0A2I0JTK2"/>
<dbReference type="SUPFAM" id="SSF56672">
    <property type="entry name" value="DNA/RNA polymerases"/>
    <property type="match status" value="1"/>
</dbReference>
<dbReference type="Proteomes" id="UP000233551">
    <property type="component" value="Unassembled WGS sequence"/>
</dbReference>
<comment type="caution">
    <text evidence="1">The sequence shown here is derived from an EMBL/GenBank/DDBJ whole genome shotgun (WGS) entry which is preliminary data.</text>
</comment>
<reference evidence="1 2" key="1">
    <citation type="submission" date="2017-11" db="EMBL/GenBank/DDBJ databases">
        <title>De-novo sequencing of pomegranate (Punica granatum L.) genome.</title>
        <authorList>
            <person name="Akparov Z."/>
            <person name="Amiraslanov A."/>
            <person name="Hajiyeva S."/>
            <person name="Abbasov M."/>
            <person name="Kaur K."/>
            <person name="Hamwieh A."/>
            <person name="Solovyev V."/>
            <person name="Salamov A."/>
            <person name="Braich B."/>
            <person name="Kosarev P."/>
            <person name="Mahmoud A."/>
            <person name="Hajiyev E."/>
            <person name="Babayeva S."/>
            <person name="Izzatullayeva V."/>
            <person name="Mammadov A."/>
            <person name="Mammadov A."/>
            <person name="Sharifova S."/>
            <person name="Ojaghi J."/>
            <person name="Eynullazada K."/>
            <person name="Bayramov B."/>
            <person name="Abdulazimova A."/>
            <person name="Shahmuradov I."/>
        </authorList>
    </citation>
    <scope>NUCLEOTIDE SEQUENCE [LARGE SCALE GENOMIC DNA]</scope>
    <source>
        <strain evidence="2">cv. AG2017</strain>
        <tissue evidence="1">Leaf</tissue>
    </source>
</reference>
<name>A0A2I0JTK2_PUNGR</name>
<dbReference type="SUPFAM" id="SSF50630">
    <property type="entry name" value="Acid proteases"/>
    <property type="match status" value="1"/>
</dbReference>
<proteinExistence type="predicted"/>
<sequence>MAAEDTERINLVNSVHHVPVSIFTSKYARPIKVITFLDTGAAQTIMNSKVLPTECWKPHIKHLSTVSSEVFSIHLISRPLKIQFFPGCYLITRVLGSALPKKDIVVGWDIITKVNKLMMTPEGVRFKYYFQPYVQTHRLFMAQDDEVKQILSEQVQELKHHSCADSHSEFLKKCPHPLWKNEQFFVKLPFKKNEDINPTKASHSGMNPKHQKLATTKCAELLQQDLIEPSDSPWACEAFYVNKRSEQVGGKLRLVINYQPLNHFL</sequence>
<keyword evidence="2" id="KW-1185">Reference proteome</keyword>
<protein>
    <submittedName>
        <fullName evidence="1">Uncharacterized protein</fullName>
    </submittedName>
</protein>
<evidence type="ECO:0000313" key="2">
    <source>
        <dbReference type="Proteomes" id="UP000233551"/>
    </source>
</evidence>
<evidence type="ECO:0000313" key="1">
    <source>
        <dbReference type="EMBL" id="PKI59601.1"/>
    </source>
</evidence>
<dbReference type="Gene3D" id="3.10.10.10">
    <property type="entry name" value="HIV Type 1 Reverse Transcriptase, subunit A, domain 1"/>
    <property type="match status" value="1"/>
</dbReference>
<gene>
    <name evidence="1" type="ORF">CRG98_020010</name>
</gene>
<dbReference type="InterPro" id="IPR021109">
    <property type="entry name" value="Peptidase_aspartic_dom_sf"/>
</dbReference>
<dbReference type="InterPro" id="IPR043502">
    <property type="entry name" value="DNA/RNA_pol_sf"/>
</dbReference>
<organism evidence="1 2">
    <name type="scientific">Punica granatum</name>
    <name type="common">Pomegranate</name>
    <dbReference type="NCBI Taxonomy" id="22663"/>
    <lineage>
        <taxon>Eukaryota</taxon>
        <taxon>Viridiplantae</taxon>
        <taxon>Streptophyta</taxon>
        <taxon>Embryophyta</taxon>
        <taxon>Tracheophyta</taxon>
        <taxon>Spermatophyta</taxon>
        <taxon>Magnoliopsida</taxon>
        <taxon>eudicotyledons</taxon>
        <taxon>Gunneridae</taxon>
        <taxon>Pentapetalae</taxon>
        <taxon>rosids</taxon>
        <taxon>malvids</taxon>
        <taxon>Myrtales</taxon>
        <taxon>Lythraceae</taxon>
        <taxon>Punica</taxon>
    </lineage>
</organism>
<dbReference type="AlphaFoldDB" id="A0A2I0JTK2"/>
<accession>A0A2I0JTK2</accession>
<dbReference type="EMBL" id="PGOL01001263">
    <property type="protein sequence ID" value="PKI59601.1"/>
    <property type="molecule type" value="Genomic_DNA"/>
</dbReference>